<dbReference type="Pfam" id="PF13365">
    <property type="entry name" value="Trypsin_2"/>
    <property type="match status" value="1"/>
</dbReference>
<dbReference type="RefSeq" id="WP_189256384.1">
    <property type="nucleotide sequence ID" value="NZ_BMRE01000025.1"/>
</dbReference>
<dbReference type="SUPFAM" id="SSF50494">
    <property type="entry name" value="Trypsin-like serine proteases"/>
    <property type="match status" value="1"/>
</dbReference>
<dbReference type="InterPro" id="IPR009003">
    <property type="entry name" value="Peptidase_S1_PA"/>
</dbReference>
<name>A0ABQ2UTT5_9PSEU</name>
<evidence type="ECO:0000259" key="3">
    <source>
        <dbReference type="Pfam" id="PF24883"/>
    </source>
</evidence>
<keyword evidence="5" id="KW-1185">Reference proteome</keyword>
<evidence type="ECO:0000256" key="1">
    <source>
        <dbReference type="ARBA" id="ARBA00022737"/>
    </source>
</evidence>
<feature type="coiled-coil region" evidence="2">
    <location>
        <begin position="1376"/>
        <end position="1403"/>
    </location>
</feature>
<keyword evidence="1" id="KW-0677">Repeat</keyword>
<dbReference type="InterPro" id="IPR043504">
    <property type="entry name" value="Peptidase_S1_PA_chymotrypsin"/>
</dbReference>
<dbReference type="EMBL" id="BMRE01000025">
    <property type="protein sequence ID" value="GGU53246.1"/>
    <property type="molecule type" value="Genomic_DNA"/>
</dbReference>
<dbReference type="Gene3D" id="2.40.10.10">
    <property type="entry name" value="Trypsin-like serine proteases"/>
    <property type="match status" value="1"/>
</dbReference>
<dbReference type="Proteomes" id="UP000649573">
    <property type="component" value="Unassembled WGS sequence"/>
</dbReference>
<dbReference type="Gene3D" id="1.25.40.10">
    <property type="entry name" value="Tetratricopeptide repeat domain"/>
    <property type="match status" value="2"/>
</dbReference>
<organism evidence="4 5">
    <name type="scientific">Lentzea flava</name>
    <dbReference type="NCBI Taxonomy" id="103732"/>
    <lineage>
        <taxon>Bacteria</taxon>
        <taxon>Bacillati</taxon>
        <taxon>Actinomycetota</taxon>
        <taxon>Actinomycetes</taxon>
        <taxon>Pseudonocardiales</taxon>
        <taxon>Pseudonocardiaceae</taxon>
        <taxon>Lentzea</taxon>
    </lineage>
</organism>
<dbReference type="InterPro" id="IPR056884">
    <property type="entry name" value="NPHP3-like_N"/>
</dbReference>
<reference evidence="5" key="1">
    <citation type="journal article" date="2019" name="Int. J. Syst. Evol. Microbiol.">
        <title>The Global Catalogue of Microorganisms (GCM) 10K type strain sequencing project: providing services to taxonomists for standard genome sequencing and annotation.</title>
        <authorList>
            <consortium name="The Broad Institute Genomics Platform"/>
            <consortium name="The Broad Institute Genome Sequencing Center for Infectious Disease"/>
            <person name="Wu L."/>
            <person name="Ma J."/>
        </authorList>
    </citation>
    <scope>NUCLEOTIDE SEQUENCE [LARGE SCALE GENOMIC DNA]</scope>
    <source>
        <strain evidence="5">JCM 3296</strain>
    </source>
</reference>
<comment type="caution">
    <text evidence="4">The sequence shown here is derived from an EMBL/GenBank/DDBJ whole genome shotgun (WGS) entry which is preliminary data.</text>
</comment>
<dbReference type="Pfam" id="PF24883">
    <property type="entry name" value="NPHP3_N"/>
    <property type="match status" value="1"/>
</dbReference>
<evidence type="ECO:0000313" key="5">
    <source>
        <dbReference type="Proteomes" id="UP000649573"/>
    </source>
</evidence>
<gene>
    <name evidence="4" type="ORF">GCM10010178_52620</name>
</gene>
<dbReference type="InterPro" id="IPR011990">
    <property type="entry name" value="TPR-like_helical_dom_sf"/>
</dbReference>
<feature type="domain" description="Nephrocystin 3-like N-terminal" evidence="3">
    <location>
        <begin position="267"/>
        <end position="405"/>
    </location>
</feature>
<evidence type="ECO:0000256" key="2">
    <source>
        <dbReference type="SAM" id="Coils"/>
    </source>
</evidence>
<sequence>MSGAPLDRARVAELIVTRAGERHRGSGYRVRGDAVLTAAHVVDGADSVRIRFEPDLPGEWTVDAISWWADPVSDVAVVLIEPRDGETVARISFGRIEDRAAVLTVEAVGFPWWKMRTDAAGKRYRDSCHAVGTIAVLSNWREGTLEVVVEPATARDDENSSPWEGMSGAALWANGHIVGVIAKHHPGDGLGRLAAVRLDLALDRVDPEHGTPLRDALAVPAPLPGVLPAPRPELVTNAYQALVADAAPERLYDRNWELDELVRFCAGDEPYLWWQAGPWAGKSALLAWFALHPPDGVDVVSFFIVARQASESDSDAFIEALIEQLTALVGEPPELVQEARARRGHMLRLLNLAAARCVEAGRTLLLVVDGLDEDASRADGTDRPSIASLLPRRPPPGVRVLVASRPHPDLPDDVSSDHPLRTVVPRQLTASPYAKNLEDAAKRELTTLLAKPGLQRQVLGLITASGGGLTQSDLEELTGQPPFELEALFGGMLGRSVGARSSRDHGERVYLFTHDTLREQAERKYGNGIAIYHAQLHEWADRHRARGWTEDTPVYLLRGYPRLLAALGDVERLVACATDRARHDRMLALTGGDALALSEIDSASRLLARAPRPDLLMLLRVALARVDLGDRNVHIPPELPGVWASLGEIDRAVALASSIADDQQRAEALTRIISVLVESDDQDRVPTVAEEVERAALKVGHPLFRYEVLLDLAAALSGGDHEDHARRLGAQVEEALAQIGESFSRDELLGKLVRLYAMWGDHERALARLADIENNYQQCGVCKGVLGELLSTENDELVMRYVLTLREDYYRKDVLEDLAAAVHHDAERALRYVLAIDSEFRRVNPLRTLATEAVDEGDDDRALRFAALSIEPDELLVGMIDHVLALGDTARATKFAERIAAPFVRADTWIDLALVHVENGDAAQAAQLVTAAEAVLPDVVGSDGRALVLAGLASVMTRLGMPERAAELNASADTLAAGIADELVKAETLGGLAVVALDGGDHDRYARLADLAATVLGRHADHVARANGLTELAQRALWVNDSPRARRLAGAAARALAGLPESGDVRRTAWILTRVAFDAGAVDEVLRLNAFNPAVAELIEVAAVADDARAAQVAGVIARREYDSSPERQIVGLAELGEDERALALAARVVDYHERDRALLLAAETAVDAGDDARAMRFVAAVRWHDDACARLASSLAGEGQFDRAAGFVRAIDGTTTLDREFQSLAKAAVEHGDVERALALLGEVTDSFSRAAGVAAIAATAVANGDTDRARTLCLMTEESARRGADKTQLTELRIDLALALMQAGDSERAQRLVRATDNPDLRLEAFAEFVSDALDRADDASARAFADELVRIERAGAPWRYQKVIDVLLRVGDVAMVRRIVEELEAAVDAAVEEYDRTALRLRLIEPLSWLGHHEKALERLSAIRDESHRYQALAAVARTAPEGFARDRVKELIIRDADDIRFDIPNYWLPNAGTALAVIGEFERALTLVRSSTKPSEQSEVLQALAKAAPGDPELRRELFGQWKAAAGEIADVYYRDGVYVEFATVLDKRGEHEEAARLAALITDPARRAEEERKMRLRAIAAGRDTAGARSYVAEALIDGDWPSVLPAVAKVDLAALQQFADEILG</sequence>
<accession>A0ABQ2UTT5</accession>
<keyword evidence="2" id="KW-0175">Coiled coil</keyword>
<protein>
    <recommendedName>
        <fullName evidence="3">Nephrocystin 3-like N-terminal domain-containing protein</fullName>
    </recommendedName>
</protein>
<evidence type="ECO:0000313" key="4">
    <source>
        <dbReference type="EMBL" id="GGU53246.1"/>
    </source>
</evidence>
<proteinExistence type="predicted"/>